<evidence type="ECO:0000313" key="1">
    <source>
        <dbReference type="EMBL" id="KAI8432593.1"/>
    </source>
</evidence>
<evidence type="ECO:0000313" key="2">
    <source>
        <dbReference type="Proteomes" id="UP001064048"/>
    </source>
</evidence>
<name>A0ACC0K8Q0_CHOFU</name>
<keyword evidence="2" id="KW-1185">Reference proteome</keyword>
<gene>
    <name evidence="1" type="ORF">MSG28_013580</name>
</gene>
<comment type="caution">
    <text evidence="1">The sequence shown here is derived from an EMBL/GenBank/DDBJ whole genome shotgun (WGS) entry which is preliminary data.</text>
</comment>
<sequence>MYKKCKDNLTDQEILLHCDFSENYACKLAEEVQALHFGASKRQISLHTGVFYAKDDDKAPTSFCTISPNTNHSPGAIWAHLAPVIQLIKDKYPKVTTLHFYSDGPTTQYRQKKNFYLINKTVSQFGFEKATWSFFEASHGKGAADGIGGATKRSLDSFVTHGRDIPDAETAYKELVNSNSKIKYFFISDEEIEMSVKTLDSTAKDLVPVPNTIAIHQVISIPNTDTIKYRKLSCFCGTTSGYCACFDVKEHHLRRQRKNNNNKRKIKENKQKNIKKRCFEKVSDTSDSESECDISYAESDKSSWKADDELLEDEYEKNGNKIEIKLREDNVEISKGIEEKRKRIEGKVTILSDIRYAPENKRYIDINSHGPLTLKRIDTNFQINNDIYKNPTPSTSDMKNKENLNEKTKINLKIDRELKECDVNEVNTAKAGIREKEMITGYDFKQDIRTEIENNDCDNNLQIETKSEEQAEIETANVTYKTDDSVLVRYYERKDHSGKFTSKLKSPVVA</sequence>
<dbReference type="Proteomes" id="UP001064048">
    <property type="component" value="Chromosome 24"/>
</dbReference>
<reference evidence="1 2" key="1">
    <citation type="journal article" date="2022" name="Genome Biol. Evol.">
        <title>The Spruce Budworm Genome: Reconstructing the Evolutionary History of Antifreeze Proteins.</title>
        <authorList>
            <person name="Beliveau C."/>
            <person name="Gagne P."/>
            <person name="Picq S."/>
            <person name="Vernygora O."/>
            <person name="Keeling C.I."/>
            <person name="Pinkney K."/>
            <person name="Doucet D."/>
            <person name="Wen F."/>
            <person name="Johnston J.S."/>
            <person name="Maaroufi H."/>
            <person name="Boyle B."/>
            <person name="Laroche J."/>
            <person name="Dewar K."/>
            <person name="Juretic N."/>
            <person name="Blackburn G."/>
            <person name="Nisole A."/>
            <person name="Brunet B."/>
            <person name="Brandao M."/>
            <person name="Lumley L."/>
            <person name="Duan J."/>
            <person name="Quan G."/>
            <person name="Lucarotti C.J."/>
            <person name="Roe A.D."/>
            <person name="Sperling F.A.H."/>
            <person name="Levesque R.C."/>
            <person name="Cusson M."/>
        </authorList>
    </citation>
    <scope>NUCLEOTIDE SEQUENCE [LARGE SCALE GENOMIC DNA]</scope>
    <source>
        <strain evidence="1">Glfc:IPQL:Cfum</strain>
    </source>
</reference>
<organism evidence="1 2">
    <name type="scientific">Choristoneura fumiferana</name>
    <name type="common">Spruce budworm moth</name>
    <name type="synonym">Archips fumiferana</name>
    <dbReference type="NCBI Taxonomy" id="7141"/>
    <lineage>
        <taxon>Eukaryota</taxon>
        <taxon>Metazoa</taxon>
        <taxon>Ecdysozoa</taxon>
        <taxon>Arthropoda</taxon>
        <taxon>Hexapoda</taxon>
        <taxon>Insecta</taxon>
        <taxon>Pterygota</taxon>
        <taxon>Neoptera</taxon>
        <taxon>Endopterygota</taxon>
        <taxon>Lepidoptera</taxon>
        <taxon>Glossata</taxon>
        <taxon>Ditrysia</taxon>
        <taxon>Tortricoidea</taxon>
        <taxon>Tortricidae</taxon>
        <taxon>Tortricinae</taxon>
        <taxon>Choristoneura</taxon>
    </lineage>
</organism>
<protein>
    <submittedName>
        <fullName evidence="1">Uncharacterized protein</fullName>
    </submittedName>
</protein>
<proteinExistence type="predicted"/>
<dbReference type="EMBL" id="CM046124">
    <property type="protein sequence ID" value="KAI8432593.1"/>
    <property type="molecule type" value="Genomic_DNA"/>
</dbReference>
<accession>A0ACC0K8Q0</accession>